<evidence type="ECO:0000256" key="1">
    <source>
        <dbReference type="ARBA" id="ARBA00022741"/>
    </source>
</evidence>
<keyword evidence="5" id="KW-1185">Reference proteome</keyword>
<dbReference type="Proteomes" id="UP001054889">
    <property type="component" value="Unassembled WGS sequence"/>
</dbReference>
<dbReference type="GO" id="GO:0005886">
    <property type="term" value="C:plasma membrane"/>
    <property type="evidence" value="ECO:0007669"/>
    <property type="project" value="TreeGrafter"/>
</dbReference>
<gene>
    <name evidence="4" type="primary">gb22651</name>
    <name evidence="4" type="ORF">PR202_gb22651</name>
</gene>
<keyword evidence="2" id="KW-0067">ATP-binding</keyword>
<proteinExistence type="predicted"/>
<feature type="domain" description="Protein kinase" evidence="3">
    <location>
        <begin position="1"/>
        <end position="109"/>
    </location>
</feature>
<dbReference type="GO" id="GO:0005524">
    <property type="term" value="F:ATP binding"/>
    <property type="evidence" value="ECO:0007669"/>
    <property type="project" value="UniProtKB-KW"/>
</dbReference>
<dbReference type="GO" id="GO:0007166">
    <property type="term" value="P:cell surface receptor signaling pathway"/>
    <property type="evidence" value="ECO:0007669"/>
    <property type="project" value="InterPro"/>
</dbReference>
<keyword evidence="1" id="KW-0547">Nucleotide-binding</keyword>
<accession>A0AAV5FIB0</accession>
<evidence type="ECO:0000259" key="3">
    <source>
        <dbReference type="PROSITE" id="PS50011"/>
    </source>
</evidence>
<protein>
    <recommendedName>
        <fullName evidence="3">Protein kinase domain-containing protein</fullName>
    </recommendedName>
</protein>
<evidence type="ECO:0000313" key="4">
    <source>
        <dbReference type="EMBL" id="GJN34020.1"/>
    </source>
</evidence>
<dbReference type="PANTHER" id="PTHR27005:SF394">
    <property type="entry name" value="OS02G0808100 PROTEIN"/>
    <property type="match status" value="1"/>
</dbReference>
<comment type="caution">
    <text evidence="4">The sequence shown here is derived from an EMBL/GenBank/DDBJ whole genome shotgun (WGS) entry which is preliminary data.</text>
</comment>
<dbReference type="AlphaFoldDB" id="A0AAV5FIB0"/>
<dbReference type="Gene3D" id="1.10.510.10">
    <property type="entry name" value="Transferase(Phosphotransferase) domain 1"/>
    <property type="match status" value="1"/>
</dbReference>
<evidence type="ECO:0000313" key="5">
    <source>
        <dbReference type="Proteomes" id="UP001054889"/>
    </source>
</evidence>
<evidence type="ECO:0000256" key="2">
    <source>
        <dbReference type="ARBA" id="ARBA00022840"/>
    </source>
</evidence>
<dbReference type="EMBL" id="BQKI01000085">
    <property type="protein sequence ID" value="GJN34020.1"/>
    <property type="molecule type" value="Genomic_DNA"/>
</dbReference>
<name>A0AAV5FIB0_ELECO</name>
<dbReference type="InterPro" id="IPR011009">
    <property type="entry name" value="Kinase-like_dom_sf"/>
</dbReference>
<dbReference type="PANTHER" id="PTHR27005">
    <property type="entry name" value="WALL-ASSOCIATED RECEPTOR KINASE-LIKE 21"/>
    <property type="match status" value="1"/>
</dbReference>
<dbReference type="SUPFAM" id="SSF56112">
    <property type="entry name" value="Protein kinase-like (PK-like)"/>
    <property type="match status" value="1"/>
</dbReference>
<reference evidence="4" key="2">
    <citation type="submission" date="2021-12" db="EMBL/GenBank/DDBJ databases">
        <title>Resequencing data analysis of finger millet.</title>
        <authorList>
            <person name="Hatakeyama M."/>
            <person name="Aluri S."/>
            <person name="Balachadran M.T."/>
            <person name="Sivarajan S.R."/>
            <person name="Poveda L."/>
            <person name="Shimizu-Inatsugi R."/>
            <person name="Schlapbach R."/>
            <person name="Sreeman S.M."/>
            <person name="Shimizu K.K."/>
        </authorList>
    </citation>
    <scope>NUCLEOTIDE SEQUENCE</scope>
</reference>
<dbReference type="GO" id="GO:0004674">
    <property type="term" value="F:protein serine/threonine kinase activity"/>
    <property type="evidence" value="ECO:0007669"/>
    <property type="project" value="TreeGrafter"/>
</dbReference>
<organism evidence="4 5">
    <name type="scientific">Eleusine coracana subsp. coracana</name>
    <dbReference type="NCBI Taxonomy" id="191504"/>
    <lineage>
        <taxon>Eukaryota</taxon>
        <taxon>Viridiplantae</taxon>
        <taxon>Streptophyta</taxon>
        <taxon>Embryophyta</taxon>
        <taxon>Tracheophyta</taxon>
        <taxon>Spermatophyta</taxon>
        <taxon>Magnoliopsida</taxon>
        <taxon>Liliopsida</taxon>
        <taxon>Poales</taxon>
        <taxon>Poaceae</taxon>
        <taxon>PACMAD clade</taxon>
        <taxon>Chloridoideae</taxon>
        <taxon>Cynodonteae</taxon>
        <taxon>Eleusininae</taxon>
        <taxon>Eleusine</taxon>
    </lineage>
</organism>
<dbReference type="PROSITE" id="PS50011">
    <property type="entry name" value="PROTEIN_KINASE_DOM"/>
    <property type="match status" value="1"/>
</dbReference>
<dbReference type="InterPro" id="IPR045274">
    <property type="entry name" value="WAK-like"/>
</dbReference>
<sequence length="135" mass="15569">MTCQLTDKSDVYSFGVVLLELLTRKKALYFEGPEEDRSLVSCFMAAAKAGRYVELLDSQVRNEMRAEVLDEITHLVLQCVSMTGEERPTMKAVAERLEMLRKYQQHPWAQADDDLERQGLLGVEEQNLPYKFNSY</sequence>
<dbReference type="Pfam" id="PF07714">
    <property type="entry name" value="PK_Tyr_Ser-Thr"/>
    <property type="match status" value="1"/>
</dbReference>
<dbReference type="InterPro" id="IPR001245">
    <property type="entry name" value="Ser-Thr/Tyr_kinase_cat_dom"/>
</dbReference>
<reference evidence="4" key="1">
    <citation type="journal article" date="2018" name="DNA Res.">
        <title>Multiple hybrid de novo genome assembly of finger millet, an orphan allotetraploid crop.</title>
        <authorList>
            <person name="Hatakeyama M."/>
            <person name="Aluri S."/>
            <person name="Balachadran M.T."/>
            <person name="Sivarajan S.R."/>
            <person name="Patrignani A."/>
            <person name="Gruter S."/>
            <person name="Poveda L."/>
            <person name="Shimizu-Inatsugi R."/>
            <person name="Baeten J."/>
            <person name="Francoijs K.J."/>
            <person name="Nataraja K.N."/>
            <person name="Reddy Y.A.N."/>
            <person name="Phadnis S."/>
            <person name="Ravikumar R.L."/>
            <person name="Schlapbach R."/>
            <person name="Sreeman S.M."/>
            <person name="Shimizu K.K."/>
        </authorList>
    </citation>
    <scope>NUCLEOTIDE SEQUENCE</scope>
</reference>
<dbReference type="InterPro" id="IPR000719">
    <property type="entry name" value="Prot_kinase_dom"/>
</dbReference>